<name>A0A061SDC3_9CHLO</name>
<feature type="region of interest" description="Disordered" evidence="1">
    <location>
        <begin position="1"/>
        <end position="197"/>
    </location>
</feature>
<feature type="region of interest" description="Disordered" evidence="1">
    <location>
        <begin position="270"/>
        <end position="304"/>
    </location>
</feature>
<dbReference type="EMBL" id="GBEZ01001898">
    <property type="protein sequence ID" value="JAC83117.1"/>
    <property type="molecule type" value="Transcribed_RNA"/>
</dbReference>
<feature type="compositionally biased region" description="Basic residues" evidence="1">
    <location>
        <begin position="82"/>
        <end position="100"/>
    </location>
</feature>
<protein>
    <submittedName>
        <fullName evidence="2">Uncharacterized protein</fullName>
    </submittedName>
</protein>
<feature type="compositionally biased region" description="Basic residues" evidence="1">
    <location>
        <begin position="169"/>
        <end position="179"/>
    </location>
</feature>
<feature type="non-terminal residue" evidence="2">
    <location>
        <position position="1"/>
    </location>
</feature>
<evidence type="ECO:0000313" key="2">
    <source>
        <dbReference type="EMBL" id="JAC83117.1"/>
    </source>
</evidence>
<feature type="region of interest" description="Disordered" evidence="1">
    <location>
        <begin position="224"/>
        <end position="257"/>
    </location>
</feature>
<proteinExistence type="predicted"/>
<feature type="compositionally biased region" description="Basic and acidic residues" evidence="1">
    <location>
        <begin position="180"/>
        <end position="190"/>
    </location>
</feature>
<feature type="compositionally biased region" description="Basic and acidic residues" evidence="1">
    <location>
        <begin position="26"/>
        <end position="50"/>
    </location>
</feature>
<feature type="compositionally biased region" description="Low complexity" evidence="1">
    <location>
        <begin position="53"/>
        <end position="64"/>
    </location>
</feature>
<accession>A0A061SDC3</accession>
<evidence type="ECO:0000256" key="1">
    <source>
        <dbReference type="SAM" id="MobiDB-lite"/>
    </source>
</evidence>
<reference evidence="2" key="1">
    <citation type="submission" date="2014-05" db="EMBL/GenBank/DDBJ databases">
        <title>The transcriptome of the halophilic microalga Tetraselmis sp. GSL018 isolated from the Great Salt Lake, Utah.</title>
        <authorList>
            <person name="Jinkerson R.E."/>
            <person name="D'Adamo S."/>
            <person name="Posewitz M.C."/>
        </authorList>
    </citation>
    <scope>NUCLEOTIDE SEQUENCE</scope>
    <source>
        <strain evidence="2">GSL018</strain>
    </source>
</reference>
<gene>
    <name evidence="2" type="ORF">TSPGSL018_4135</name>
</gene>
<feature type="compositionally biased region" description="Low complexity" evidence="1">
    <location>
        <begin position="102"/>
        <end position="123"/>
    </location>
</feature>
<organism evidence="2">
    <name type="scientific">Tetraselmis sp. GSL018</name>
    <dbReference type="NCBI Taxonomy" id="582737"/>
    <lineage>
        <taxon>Eukaryota</taxon>
        <taxon>Viridiplantae</taxon>
        <taxon>Chlorophyta</taxon>
        <taxon>core chlorophytes</taxon>
        <taxon>Chlorodendrophyceae</taxon>
        <taxon>Chlorodendrales</taxon>
        <taxon>Chlorodendraceae</taxon>
        <taxon>Tetraselmis</taxon>
    </lineage>
</organism>
<sequence>TRGRMLGGRAASKVSRPPKSPPGTFRGEDVGKGGEAPRRCGTVERAERRLSARSRAGSSGRLAALPVAKAEGEGLRGVLGRSRAHTQRSHRAMLRMHGRKASSSPRSSSPSASRAPGGAPARGGRVEALPSRRSRRLEPHVDEVGGLTAEGDVACPARIPIRREPPRRQSVHRQHKRCGHHEADHERGDNADEADDGEHCHELHDEVNLPVGDVVGRRRPTCGLRGSLEQADGPAPTLPEQQEREAGGPRGRPLRPAPLPCVKVVKGLPLPSPLRPHGSGARPPLRGSGWSETPPRGMQPQEGAMAEAVGRVTTLYQLPKTLECLESQPQHYAIPVSRACDRR</sequence>
<dbReference type="AlphaFoldDB" id="A0A061SDC3"/>